<proteinExistence type="inferred from homology"/>
<dbReference type="Gene3D" id="1.10.287.1120">
    <property type="entry name" value="Bipartite methylase S protein"/>
    <property type="match status" value="1"/>
</dbReference>
<dbReference type="CDD" id="cd17288">
    <property type="entry name" value="RMtype1_S_LlaAI06ORF1089P_TRD1-CR1_like"/>
    <property type="match status" value="1"/>
</dbReference>
<gene>
    <name evidence="6" type="ORF">BACCIP111883_03589</name>
</gene>
<evidence type="ECO:0000256" key="3">
    <source>
        <dbReference type="ARBA" id="ARBA00023125"/>
    </source>
</evidence>
<dbReference type="Proteomes" id="UP000789833">
    <property type="component" value="Unassembled WGS sequence"/>
</dbReference>
<feature type="coiled-coil region" evidence="4">
    <location>
        <begin position="349"/>
        <end position="376"/>
    </location>
</feature>
<dbReference type="PANTHER" id="PTHR30408:SF12">
    <property type="entry name" value="TYPE I RESTRICTION ENZYME MJAVIII SPECIFICITY SUBUNIT"/>
    <property type="match status" value="1"/>
</dbReference>
<keyword evidence="4" id="KW-0175">Coiled coil</keyword>
<dbReference type="EMBL" id="CAKJTJ010000027">
    <property type="protein sequence ID" value="CAG9622798.1"/>
    <property type="molecule type" value="Genomic_DNA"/>
</dbReference>
<organism evidence="6 7">
    <name type="scientific">Sutcliffiella rhizosphaerae</name>
    <dbReference type="NCBI Taxonomy" id="2880967"/>
    <lineage>
        <taxon>Bacteria</taxon>
        <taxon>Bacillati</taxon>
        <taxon>Bacillota</taxon>
        <taxon>Bacilli</taxon>
        <taxon>Bacillales</taxon>
        <taxon>Bacillaceae</taxon>
        <taxon>Sutcliffiella</taxon>
    </lineage>
</organism>
<dbReference type="PANTHER" id="PTHR30408">
    <property type="entry name" value="TYPE-1 RESTRICTION ENZYME ECOKI SPECIFICITY PROTEIN"/>
    <property type="match status" value="1"/>
</dbReference>
<protein>
    <recommendedName>
        <fullName evidence="5">Type I restriction modification DNA specificity domain-containing protein</fullName>
    </recommendedName>
</protein>
<dbReference type="InterPro" id="IPR044946">
    <property type="entry name" value="Restrct_endonuc_typeI_TRD_sf"/>
</dbReference>
<feature type="domain" description="Type I restriction modification DNA specificity" evidence="5">
    <location>
        <begin position="216"/>
        <end position="367"/>
    </location>
</feature>
<sequence>MKNKRMPEVRFAGVIGDWEKRKLAEVAHYSNGGSFENEIVNNGKYELITLKSVDIDGNLVSSNKFIDSEVSTLEKDTLVMILSEQAPGLLGKTSVIPFNNYYVLNQRVASLTPKEEADSNFLTKAINRNGKYFSSRGAGTKVQNISKPNVENFELFIPEFKEQIKIGNFFKQLDEIIALHQQELTTLKQTKQGFLQKMFPKEGESVPEFRFPGFSEDWEERMLGEVLIVNSGRDYKHLQYGDIPVYGTGGYMLNVNDKLSDNDAIGIGRKGTINKPQFLKGPFWTVDTLFYMTIKEENDLLFFYSLANKIQWKKYDESTGVPSLSKASIDKIPICFPTPQEQSIIGDFFKRIDDTIALHQNELEALKETKKAFLQKMFI</sequence>
<feature type="domain" description="Type I restriction modification DNA specificity" evidence="5">
    <location>
        <begin position="17"/>
        <end position="189"/>
    </location>
</feature>
<reference evidence="6 7" key="1">
    <citation type="submission" date="2021-10" db="EMBL/GenBank/DDBJ databases">
        <authorList>
            <person name="Criscuolo A."/>
        </authorList>
    </citation>
    <scope>NUCLEOTIDE SEQUENCE [LARGE SCALE GENOMIC DNA]</scope>
    <source>
        <strain evidence="7">CIP 111883</strain>
    </source>
</reference>
<dbReference type="InterPro" id="IPR000055">
    <property type="entry name" value="Restrct_endonuc_typeI_TRD"/>
</dbReference>
<comment type="similarity">
    <text evidence="1">Belongs to the type-I restriction system S methylase family.</text>
</comment>
<name>A0ABN8AC44_9BACI</name>
<evidence type="ECO:0000256" key="4">
    <source>
        <dbReference type="SAM" id="Coils"/>
    </source>
</evidence>
<evidence type="ECO:0000256" key="2">
    <source>
        <dbReference type="ARBA" id="ARBA00022747"/>
    </source>
</evidence>
<dbReference type="RefSeq" id="WP_230503661.1">
    <property type="nucleotide sequence ID" value="NZ_CAKJTJ010000027.1"/>
</dbReference>
<keyword evidence="3" id="KW-0238">DNA-binding</keyword>
<accession>A0ABN8AC44</accession>
<keyword evidence="2" id="KW-0680">Restriction system</keyword>
<evidence type="ECO:0000259" key="5">
    <source>
        <dbReference type="Pfam" id="PF01420"/>
    </source>
</evidence>
<dbReference type="InterPro" id="IPR052021">
    <property type="entry name" value="Type-I_RS_S_subunit"/>
</dbReference>
<evidence type="ECO:0000256" key="1">
    <source>
        <dbReference type="ARBA" id="ARBA00010923"/>
    </source>
</evidence>
<keyword evidence="7" id="KW-1185">Reference proteome</keyword>
<dbReference type="Gene3D" id="3.90.220.20">
    <property type="entry name" value="DNA methylase specificity domains"/>
    <property type="match status" value="2"/>
</dbReference>
<evidence type="ECO:0000313" key="7">
    <source>
        <dbReference type="Proteomes" id="UP000789833"/>
    </source>
</evidence>
<evidence type="ECO:0000313" key="6">
    <source>
        <dbReference type="EMBL" id="CAG9622798.1"/>
    </source>
</evidence>
<comment type="caution">
    <text evidence="6">The sequence shown here is derived from an EMBL/GenBank/DDBJ whole genome shotgun (WGS) entry which is preliminary data.</text>
</comment>
<dbReference type="SUPFAM" id="SSF116734">
    <property type="entry name" value="DNA methylase specificity domain"/>
    <property type="match status" value="2"/>
</dbReference>
<dbReference type="Pfam" id="PF01420">
    <property type="entry name" value="Methylase_S"/>
    <property type="match status" value="2"/>
</dbReference>